<dbReference type="EMBL" id="NGJN01000003">
    <property type="protein sequence ID" value="OZV69237.1"/>
    <property type="molecule type" value="Genomic_DNA"/>
</dbReference>
<comment type="caution">
    <text evidence="1">The sequence shown here is derived from an EMBL/GenBank/DDBJ whole genome shotgun (WGS) entry which is preliminary data.</text>
</comment>
<evidence type="ECO:0008006" key="3">
    <source>
        <dbReference type="Google" id="ProtNLM"/>
    </source>
</evidence>
<evidence type="ECO:0000313" key="1">
    <source>
        <dbReference type="EMBL" id="OZV69237.1"/>
    </source>
</evidence>
<dbReference type="SUPFAM" id="SSF53756">
    <property type="entry name" value="UDP-Glycosyltransferase/glycogen phosphorylase"/>
    <property type="match status" value="1"/>
</dbReference>
<protein>
    <recommendedName>
        <fullName evidence="3">Glycosyl transferase family 1 domain-containing protein</fullName>
    </recommendedName>
</protein>
<name>A0A265UVY4_9FLAO</name>
<accession>A0A265UVY4</accession>
<gene>
    <name evidence="1" type="ORF">CA834_07210</name>
</gene>
<reference evidence="1 2" key="1">
    <citation type="submission" date="2017-05" db="EMBL/GenBank/DDBJ databases">
        <title>The draft genome sequence of Idiomarina salinarum WNB302.</title>
        <authorList>
            <person name="Sun Y."/>
            <person name="Chen B."/>
            <person name="Du Z."/>
        </authorList>
    </citation>
    <scope>NUCLEOTIDE SEQUENCE [LARGE SCALE GENOMIC DNA]</scope>
    <source>
        <strain evidence="1 2">WNB302</strain>
    </source>
</reference>
<keyword evidence="2" id="KW-1185">Reference proteome</keyword>
<organism evidence="1 2">
    <name type="scientific">Winogradskyella aurantia</name>
    <dbReference type="NCBI Taxonomy" id="1915063"/>
    <lineage>
        <taxon>Bacteria</taxon>
        <taxon>Pseudomonadati</taxon>
        <taxon>Bacteroidota</taxon>
        <taxon>Flavobacteriia</taxon>
        <taxon>Flavobacteriales</taxon>
        <taxon>Flavobacteriaceae</taxon>
        <taxon>Winogradskyella</taxon>
    </lineage>
</organism>
<evidence type="ECO:0000313" key="2">
    <source>
        <dbReference type="Proteomes" id="UP000216840"/>
    </source>
</evidence>
<dbReference type="AlphaFoldDB" id="A0A265UVY4"/>
<proteinExistence type="predicted"/>
<dbReference type="Proteomes" id="UP000216840">
    <property type="component" value="Unassembled WGS sequence"/>
</dbReference>
<sequence>MFFKHLLFKKSSIVVFNDFDQLTAFIWVPLFYLLRLKHRFAVILHDPDRDAYFSFKGLSGLTMRCIMSLMDWGMYHEVLPNKWYYNNNVRYFSIPHGLYETSKTENKVLSAELKTLQSKSTVCTILGNIRREKNYEMAILALQKCNNLHLLIAGQNASSAYSIEHLKTLAKVHNVAHQITWVNKYLTDAEMNSVLKHTDVLLLNYARSFTSQSGILNMAAPFAPHLLVSKTESALYQICQQFRLADFIPADDPKALEEKFLEWDKNQVPLAANWEAYSAYASWAHNIEITLKHFNQR</sequence>
<dbReference type="Gene3D" id="3.40.50.2000">
    <property type="entry name" value="Glycogen Phosphorylase B"/>
    <property type="match status" value="1"/>
</dbReference>